<accession>A0A242N216</accession>
<evidence type="ECO:0000256" key="3">
    <source>
        <dbReference type="ARBA" id="ARBA00023263"/>
    </source>
</evidence>
<evidence type="ECO:0000313" key="6">
    <source>
        <dbReference type="EMBL" id="OTP77424.1"/>
    </source>
</evidence>
<feature type="domain" description="Fimbrial-type adhesion" evidence="4">
    <location>
        <begin position="232"/>
        <end position="379"/>
    </location>
</feature>
<sequence>MFMWPNTAFVSSATSSTDRSANNRFFAIDWGIQTSFSRHLFFIALTACIVFSATSARASLTCTYPVNVSKVLAAGTISVPASPAVGATVKTLAPDAFQIPCRLLSSAPVSTSADEYAIFKTTASLASGFSDVYATNVPGLGVRFAFNAPACNAVNATLDKGEARLTCPVNTPVGGPYVNIDIASVVSLVTTGPVAAGASSLLTIPTVTITYQHSDSPGNSYQFGSLYTGTASGTLSTATCSVQTDAPVVALPTVSVRGFSGGLGTTAGAQSFNLSFACATGAQVSIVITDAVDPSNRSNVLNLASESTAKGVGVQVLRDKGTPVSFGPDAAGPNVPNQWLIGASPNGVLVLPLTAQYIRTGNVTAGSIKALATFTMSYQ</sequence>
<dbReference type="InterPro" id="IPR050263">
    <property type="entry name" value="Bact_Fimbrial_Adh_Pro"/>
</dbReference>
<dbReference type="Gene3D" id="2.60.40.1090">
    <property type="entry name" value="Fimbrial-type adhesion domain"/>
    <property type="match status" value="1"/>
</dbReference>
<keyword evidence="3" id="KW-0281">Fimbrium</keyword>
<dbReference type="Gene3D" id="2.60.40.3310">
    <property type="match status" value="1"/>
</dbReference>
<dbReference type="InterPro" id="IPR036937">
    <property type="entry name" value="Adhesion_dom_fimbrial_sf"/>
</dbReference>
<dbReference type="Proteomes" id="UP000194546">
    <property type="component" value="Unassembled WGS sequence"/>
</dbReference>
<comment type="caution">
    <text evidence="6">The sequence shown here is derived from an EMBL/GenBank/DDBJ whole genome shotgun (WGS) entry which is preliminary data.</text>
</comment>
<dbReference type="EMBL" id="NBTY01000053">
    <property type="protein sequence ID" value="OTP77424.1"/>
    <property type="molecule type" value="Genomic_DNA"/>
</dbReference>
<evidence type="ECO:0000259" key="5">
    <source>
        <dbReference type="Pfam" id="PF22003"/>
    </source>
</evidence>
<evidence type="ECO:0000256" key="2">
    <source>
        <dbReference type="ARBA" id="ARBA00006671"/>
    </source>
</evidence>
<dbReference type="InterPro" id="IPR008966">
    <property type="entry name" value="Adhesion_dom_sf"/>
</dbReference>
<dbReference type="InterPro" id="IPR000259">
    <property type="entry name" value="Adhesion_dom_fimbrial"/>
</dbReference>
<dbReference type="PANTHER" id="PTHR33420:SF14">
    <property type="entry name" value="TYPE 1 FIMBRIN D-MANNOSE SPECIFIC ADHESIN"/>
    <property type="match status" value="1"/>
</dbReference>
<comment type="subcellular location">
    <subcellularLocation>
        <location evidence="1">Fimbrium</location>
    </subcellularLocation>
</comment>
<feature type="domain" description="MrkD-like receptor binding" evidence="5">
    <location>
        <begin position="73"/>
        <end position="200"/>
    </location>
</feature>
<evidence type="ECO:0000313" key="7">
    <source>
        <dbReference type="Proteomes" id="UP000194546"/>
    </source>
</evidence>
<dbReference type="PANTHER" id="PTHR33420">
    <property type="entry name" value="FIMBRIAL SUBUNIT ELFA-RELATED"/>
    <property type="match status" value="1"/>
</dbReference>
<organism evidence="6 7">
    <name type="scientific">Caballeronia sordidicola</name>
    <name type="common">Burkholderia sordidicola</name>
    <dbReference type="NCBI Taxonomy" id="196367"/>
    <lineage>
        <taxon>Bacteria</taxon>
        <taxon>Pseudomonadati</taxon>
        <taxon>Pseudomonadota</taxon>
        <taxon>Betaproteobacteria</taxon>
        <taxon>Burkholderiales</taxon>
        <taxon>Burkholderiaceae</taxon>
        <taxon>Caballeronia</taxon>
    </lineage>
</organism>
<dbReference type="SUPFAM" id="SSF49401">
    <property type="entry name" value="Bacterial adhesins"/>
    <property type="match status" value="1"/>
</dbReference>
<dbReference type="InterPro" id="IPR054160">
    <property type="entry name" value="MrkD_recept-bd"/>
</dbReference>
<dbReference type="Pfam" id="PF00419">
    <property type="entry name" value="Fimbrial"/>
    <property type="match status" value="1"/>
</dbReference>
<dbReference type="GO" id="GO:0043709">
    <property type="term" value="P:cell adhesion involved in single-species biofilm formation"/>
    <property type="evidence" value="ECO:0007669"/>
    <property type="project" value="TreeGrafter"/>
</dbReference>
<dbReference type="RefSeq" id="WP_086381100.1">
    <property type="nucleotide sequence ID" value="NZ_NBTY01000053.1"/>
</dbReference>
<proteinExistence type="inferred from homology"/>
<dbReference type="GO" id="GO:0009289">
    <property type="term" value="C:pilus"/>
    <property type="evidence" value="ECO:0007669"/>
    <property type="project" value="UniProtKB-SubCell"/>
</dbReference>
<name>A0A242N216_CABSO</name>
<reference evidence="6 7" key="1">
    <citation type="submission" date="2017-03" db="EMBL/GenBank/DDBJ databases">
        <title>Genome analysis of strain PAMC 26510.</title>
        <authorList>
            <person name="Oh H.-M."/>
            <person name="Yang J.-A."/>
        </authorList>
    </citation>
    <scope>NUCLEOTIDE SEQUENCE [LARGE SCALE GENOMIC DNA]</scope>
    <source>
        <strain evidence="6 7">PAMC 26510</strain>
    </source>
</reference>
<dbReference type="Pfam" id="PF22003">
    <property type="entry name" value="MrkDrd"/>
    <property type="match status" value="1"/>
</dbReference>
<evidence type="ECO:0000256" key="1">
    <source>
        <dbReference type="ARBA" id="ARBA00004561"/>
    </source>
</evidence>
<dbReference type="AlphaFoldDB" id="A0A242N216"/>
<protein>
    <submittedName>
        <fullName evidence="6">Fimbrial protein</fullName>
    </submittedName>
</protein>
<gene>
    <name evidence="6" type="ORF">PAMC26510_09525</name>
</gene>
<comment type="similarity">
    <text evidence="2">Belongs to the fimbrial protein family.</text>
</comment>
<evidence type="ECO:0000259" key="4">
    <source>
        <dbReference type="Pfam" id="PF00419"/>
    </source>
</evidence>